<feature type="chain" id="PRO_5047006699" evidence="1">
    <location>
        <begin position="31"/>
        <end position="124"/>
    </location>
</feature>
<feature type="signal peptide" evidence="1">
    <location>
        <begin position="1"/>
        <end position="30"/>
    </location>
</feature>
<evidence type="ECO:0000313" key="2">
    <source>
        <dbReference type="EMBL" id="GAA4486591.1"/>
    </source>
</evidence>
<comment type="caution">
    <text evidence="2">The sequence shown here is derived from an EMBL/GenBank/DDBJ whole genome shotgun (WGS) entry which is preliminary data.</text>
</comment>
<dbReference type="Proteomes" id="UP001501183">
    <property type="component" value="Unassembled WGS sequence"/>
</dbReference>
<sequence>MSTVTRIARIVTVAAGGVAVLASSAAIASAAPAVPGSERFTLLADGSHTEYLVNPVLNQDDLLYTNKDITTIPGVRAHSLDGRTFSFYRVVDGARIGMARINEFCLPTGVCHGVIVDAPSPVVL</sequence>
<reference evidence="3" key="1">
    <citation type="journal article" date="2019" name="Int. J. Syst. Evol. Microbiol.">
        <title>The Global Catalogue of Microorganisms (GCM) 10K type strain sequencing project: providing services to taxonomists for standard genome sequencing and annotation.</title>
        <authorList>
            <consortium name="The Broad Institute Genomics Platform"/>
            <consortium name="The Broad Institute Genome Sequencing Center for Infectious Disease"/>
            <person name="Wu L."/>
            <person name="Ma J."/>
        </authorList>
    </citation>
    <scope>NUCLEOTIDE SEQUENCE [LARGE SCALE GENOMIC DNA]</scope>
    <source>
        <strain evidence="3">JCM 32206</strain>
    </source>
</reference>
<accession>A0ABP8PF93</accession>
<evidence type="ECO:0000313" key="3">
    <source>
        <dbReference type="Proteomes" id="UP001501183"/>
    </source>
</evidence>
<name>A0ABP8PF93_9NOCA</name>
<dbReference type="RefSeq" id="WP_345350100.1">
    <property type="nucleotide sequence ID" value="NZ_BAABFB010000066.1"/>
</dbReference>
<keyword evidence="1" id="KW-0732">Signal</keyword>
<evidence type="ECO:0000256" key="1">
    <source>
        <dbReference type="SAM" id="SignalP"/>
    </source>
</evidence>
<dbReference type="EMBL" id="BAABFB010000066">
    <property type="protein sequence ID" value="GAA4486591.1"/>
    <property type="molecule type" value="Genomic_DNA"/>
</dbReference>
<protein>
    <submittedName>
        <fullName evidence="2">Uncharacterized protein</fullName>
    </submittedName>
</protein>
<gene>
    <name evidence="2" type="ORF">GCM10023094_43370</name>
</gene>
<organism evidence="2 3">
    <name type="scientific">Rhodococcus olei</name>
    <dbReference type="NCBI Taxonomy" id="2161675"/>
    <lineage>
        <taxon>Bacteria</taxon>
        <taxon>Bacillati</taxon>
        <taxon>Actinomycetota</taxon>
        <taxon>Actinomycetes</taxon>
        <taxon>Mycobacteriales</taxon>
        <taxon>Nocardiaceae</taxon>
        <taxon>Rhodococcus</taxon>
    </lineage>
</organism>
<proteinExistence type="predicted"/>
<keyword evidence="3" id="KW-1185">Reference proteome</keyword>